<dbReference type="AlphaFoldDB" id="A0A0V0R6U8"/>
<dbReference type="InterPro" id="IPR001841">
    <property type="entry name" value="Znf_RING"/>
</dbReference>
<dbReference type="CDD" id="cd16454">
    <property type="entry name" value="RING-H2_PA-TM-RING"/>
    <property type="match status" value="1"/>
</dbReference>
<dbReference type="PROSITE" id="PS50089">
    <property type="entry name" value="ZF_RING_2"/>
    <property type="match status" value="1"/>
</dbReference>
<accession>A0A0V0R6U8</accession>
<dbReference type="PANTHER" id="PTHR45969">
    <property type="entry name" value="RING ZINC FINGER PROTEIN-RELATED"/>
    <property type="match status" value="1"/>
</dbReference>
<dbReference type="SMART" id="SM00184">
    <property type="entry name" value="RING"/>
    <property type="match status" value="1"/>
</dbReference>
<keyword evidence="3" id="KW-0862">Zinc</keyword>
<feature type="domain" description="RING-type" evidence="5">
    <location>
        <begin position="188"/>
        <end position="229"/>
    </location>
</feature>
<dbReference type="InParanoid" id="A0A0V0R6U8"/>
<comment type="caution">
    <text evidence="6">The sequence shown here is derived from an EMBL/GenBank/DDBJ whole genome shotgun (WGS) entry which is preliminary data.</text>
</comment>
<sequence>MEYQLYVESHKFQCYQWCDSEQQQDQCQEWQDQMYYEKKLELACNCKSNTWGYGCLQIYNNLLENQNLKLKKENNFWNSIRFQPKSDINYILRFQNLEKGSYISIVFSDSQSYFQHPNFLYNNIQTQLQNEDHFIYGSDLEQYIESMVRRKKKYLIITQHTINKFMPEISYKVLIKNIPIFKEAIQECSICLCQFEQDDKIRITVCFHIFHKECLDQWIKKHGTCPTCRHKINRKVLEDKENLTKEFQKNVFCKKIIDCIRQQEYEIDLTQNNKEFMENPGRYYNIKNDVLKNWKKIKVEKDQINIIQQMEQITQSFNPLKFMAQFDFFFNFPEFLEKSTKQNESIYEQQHRDLSNINENENSIQKLNNKQTQINDENNGENSYFNNSCDYINNSQQQTLFENSFKKQIIHQNSTLIPNSNSQVCQKKSQFQQKRYSNNFEEVNLDDEHKQNENNTDNRFYFN</sequence>
<dbReference type="GO" id="GO:0008270">
    <property type="term" value="F:zinc ion binding"/>
    <property type="evidence" value="ECO:0007669"/>
    <property type="project" value="UniProtKB-KW"/>
</dbReference>
<dbReference type="Pfam" id="PF13639">
    <property type="entry name" value="zf-RING_2"/>
    <property type="match status" value="1"/>
</dbReference>
<proteinExistence type="predicted"/>
<evidence type="ECO:0000313" key="7">
    <source>
        <dbReference type="Proteomes" id="UP000054937"/>
    </source>
</evidence>
<dbReference type="InterPro" id="IPR013083">
    <property type="entry name" value="Znf_RING/FYVE/PHD"/>
</dbReference>
<dbReference type="EMBL" id="LDAU01000034">
    <property type="protein sequence ID" value="KRX10223.1"/>
    <property type="molecule type" value="Genomic_DNA"/>
</dbReference>
<dbReference type="SUPFAM" id="SSF57850">
    <property type="entry name" value="RING/U-box"/>
    <property type="match status" value="1"/>
</dbReference>
<evidence type="ECO:0000256" key="1">
    <source>
        <dbReference type="ARBA" id="ARBA00022723"/>
    </source>
</evidence>
<dbReference type="Proteomes" id="UP000054937">
    <property type="component" value="Unassembled WGS sequence"/>
</dbReference>
<reference evidence="6 7" key="1">
    <citation type="journal article" date="2015" name="Sci. Rep.">
        <title>Genome of the facultative scuticociliatosis pathogen Pseudocohnilembus persalinus provides insight into its virulence through horizontal gene transfer.</title>
        <authorList>
            <person name="Xiong J."/>
            <person name="Wang G."/>
            <person name="Cheng J."/>
            <person name="Tian M."/>
            <person name="Pan X."/>
            <person name="Warren A."/>
            <person name="Jiang C."/>
            <person name="Yuan D."/>
            <person name="Miao W."/>
        </authorList>
    </citation>
    <scope>NUCLEOTIDE SEQUENCE [LARGE SCALE GENOMIC DNA]</scope>
    <source>
        <strain evidence="6">36N120E</strain>
    </source>
</reference>
<evidence type="ECO:0000256" key="4">
    <source>
        <dbReference type="PROSITE-ProRule" id="PRU00175"/>
    </source>
</evidence>
<dbReference type="Gene3D" id="3.30.40.10">
    <property type="entry name" value="Zinc/RING finger domain, C3HC4 (zinc finger)"/>
    <property type="match status" value="1"/>
</dbReference>
<evidence type="ECO:0000259" key="5">
    <source>
        <dbReference type="PROSITE" id="PS50089"/>
    </source>
</evidence>
<evidence type="ECO:0000256" key="3">
    <source>
        <dbReference type="ARBA" id="ARBA00022833"/>
    </source>
</evidence>
<evidence type="ECO:0000256" key="2">
    <source>
        <dbReference type="ARBA" id="ARBA00022771"/>
    </source>
</evidence>
<dbReference type="OrthoDB" id="9984778at2759"/>
<evidence type="ECO:0000313" key="6">
    <source>
        <dbReference type="EMBL" id="KRX10223.1"/>
    </source>
</evidence>
<keyword evidence="2 4" id="KW-0863">Zinc-finger</keyword>
<protein>
    <recommendedName>
        <fullName evidence="5">RING-type domain-containing protein</fullName>
    </recommendedName>
</protein>
<keyword evidence="1" id="KW-0479">Metal-binding</keyword>
<keyword evidence="7" id="KW-1185">Reference proteome</keyword>
<organism evidence="6 7">
    <name type="scientific">Pseudocohnilembus persalinus</name>
    <name type="common">Ciliate</name>
    <dbReference type="NCBI Taxonomy" id="266149"/>
    <lineage>
        <taxon>Eukaryota</taxon>
        <taxon>Sar</taxon>
        <taxon>Alveolata</taxon>
        <taxon>Ciliophora</taxon>
        <taxon>Intramacronucleata</taxon>
        <taxon>Oligohymenophorea</taxon>
        <taxon>Scuticociliatia</taxon>
        <taxon>Philasterida</taxon>
        <taxon>Pseudocohnilembidae</taxon>
        <taxon>Pseudocohnilembus</taxon>
    </lineage>
</organism>
<name>A0A0V0R6U8_PSEPJ</name>
<gene>
    <name evidence="6" type="ORF">PPERSA_07308</name>
</gene>